<dbReference type="InterPro" id="IPR040783">
    <property type="entry name" value="VLRF1"/>
</dbReference>
<gene>
    <name evidence="2" type="ORF">G9H71_05955</name>
</gene>
<feature type="domain" description="Actinobacteria/chloroflexi VLRF1 release factor" evidence="1">
    <location>
        <begin position="93"/>
        <end position="225"/>
    </location>
</feature>
<proteinExistence type="predicted"/>
<keyword evidence="3" id="KW-1185">Reference proteome</keyword>
<accession>A0ABX0GVL5</accession>
<dbReference type="Pfam" id="PF18859">
    <property type="entry name" value="acVLRF1"/>
    <property type="match status" value="1"/>
</dbReference>
<dbReference type="InterPro" id="IPR042226">
    <property type="entry name" value="eFR1_2_sf"/>
</dbReference>
<name>A0ABX0GVL5_9ACTN</name>
<dbReference type="Proteomes" id="UP000800981">
    <property type="component" value="Unassembled WGS sequence"/>
</dbReference>
<dbReference type="RefSeq" id="WP_166279564.1">
    <property type="nucleotide sequence ID" value="NZ_JAANNP010000002.1"/>
</dbReference>
<evidence type="ECO:0000313" key="3">
    <source>
        <dbReference type="Proteomes" id="UP000800981"/>
    </source>
</evidence>
<evidence type="ECO:0000259" key="1">
    <source>
        <dbReference type="Pfam" id="PF18859"/>
    </source>
</evidence>
<comment type="caution">
    <text evidence="2">The sequence shown here is derived from an EMBL/GenBank/DDBJ whole genome shotgun (WGS) entry which is preliminary data.</text>
</comment>
<dbReference type="SUPFAM" id="SSF53137">
    <property type="entry name" value="Translational machinery components"/>
    <property type="match status" value="1"/>
</dbReference>
<dbReference type="Gene3D" id="3.30.420.60">
    <property type="entry name" value="eRF1 domain 2"/>
    <property type="match status" value="1"/>
</dbReference>
<reference evidence="2 3" key="1">
    <citation type="submission" date="2020-03" db="EMBL/GenBank/DDBJ databases">
        <title>Two novel Motilibacter sp.</title>
        <authorList>
            <person name="Liu S."/>
        </authorList>
    </citation>
    <scope>NUCLEOTIDE SEQUENCE [LARGE SCALE GENOMIC DNA]</scope>
    <source>
        <strain evidence="2 3">E257</strain>
    </source>
</reference>
<organism evidence="2 3">
    <name type="scientific">Motilibacter deserti</name>
    <dbReference type="NCBI Taxonomy" id="2714956"/>
    <lineage>
        <taxon>Bacteria</taxon>
        <taxon>Bacillati</taxon>
        <taxon>Actinomycetota</taxon>
        <taxon>Actinomycetes</taxon>
        <taxon>Motilibacterales</taxon>
        <taxon>Motilibacteraceae</taxon>
        <taxon>Motilibacter</taxon>
    </lineage>
</organism>
<dbReference type="EMBL" id="JAANNP010000002">
    <property type="protein sequence ID" value="NHC13323.1"/>
    <property type="molecule type" value="Genomic_DNA"/>
</dbReference>
<protein>
    <recommendedName>
        <fullName evidence="1">Actinobacteria/chloroflexi VLRF1 release factor domain-containing protein</fullName>
    </recommendedName>
</protein>
<sequence>MSRSRPAAGGGRWVTVGADRLERWLAGFEERHGPASCAVAADEVRFVAADGAIATCEVPFPPLLVEPDGPPDSGGGPDVDGRAALVAHALRPRRVGLLLARLGGYAVGVVEGSDIVSAKAGQRHVQGRTAAGGWSQQRFARRREGQARVAFEATADAAALVLLPEAPRLAGLVTGGDRRAVDAVLADARLAPLRPLVTGPFLDVPDPRRKVLEESVAAVRSVRVRVQDPPDAPTSGGSAAD</sequence>
<dbReference type="NCBIfam" id="NF041024">
    <property type="entry name" value="acVLRF1_NCBI"/>
    <property type="match status" value="1"/>
</dbReference>
<evidence type="ECO:0000313" key="2">
    <source>
        <dbReference type="EMBL" id="NHC13323.1"/>
    </source>
</evidence>